<dbReference type="GO" id="GO:0005777">
    <property type="term" value="C:peroxisome"/>
    <property type="evidence" value="ECO:0007669"/>
    <property type="project" value="TreeGrafter"/>
</dbReference>
<feature type="domain" description="Oxo-4-hydroxy-4-carboxy-5-ureidoimidazoline decarboxylase" evidence="7">
    <location>
        <begin position="152"/>
        <end position="210"/>
    </location>
</feature>
<gene>
    <name evidence="8" type="ORF">Ahy_A02g005079</name>
</gene>
<dbReference type="GO" id="GO:0051997">
    <property type="term" value="F:2-oxo-4-hydroxy-4-carboxy-5-ureidoimidazoline decarboxylase activity"/>
    <property type="evidence" value="ECO:0007669"/>
    <property type="project" value="UniProtKB-EC"/>
</dbReference>
<comment type="catalytic activity">
    <reaction evidence="1">
        <text>5-hydroxy-2-oxo-4-ureido-2,5-dihydro-1H-imidazole-5-carboxylate + H(+) = (S)-allantoin + CO2</text>
        <dbReference type="Rhea" id="RHEA:26301"/>
        <dbReference type="ChEBI" id="CHEBI:15378"/>
        <dbReference type="ChEBI" id="CHEBI:15678"/>
        <dbReference type="ChEBI" id="CHEBI:16526"/>
        <dbReference type="ChEBI" id="CHEBI:58639"/>
        <dbReference type="EC" id="4.1.1.97"/>
    </reaction>
</comment>
<evidence type="ECO:0000256" key="2">
    <source>
        <dbReference type="ARBA" id="ARBA00004754"/>
    </source>
</evidence>
<keyword evidence="5" id="KW-0210">Decarboxylase</keyword>
<accession>A0A445E5P6</accession>
<dbReference type="PANTHER" id="PTHR43466:SF1">
    <property type="entry name" value="2-OXO-4-HYDROXY-4-CARBOXY-5-UREIDOIMIDAZOLINE DECARBOXYLASE-RELATED"/>
    <property type="match status" value="1"/>
</dbReference>
<dbReference type="InterPro" id="IPR036778">
    <property type="entry name" value="OHCU_decarboxylase_sf"/>
</dbReference>
<dbReference type="Pfam" id="PF09349">
    <property type="entry name" value="OHCU_decarbox"/>
    <property type="match status" value="2"/>
</dbReference>
<keyword evidence="9" id="KW-1185">Reference proteome</keyword>
<comment type="caution">
    <text evidence="8">The sequence shown here is derived from an EMBL/GenBank/DDBJ whole genome shotgun (WGS) entry which is preliminary data.</text>
</comment>
<comment type="pathway">
    <text evidence="2">Purine metabolism; urate degradation; (S)-allantoin from urate: step 3/3.</text>
</comment>
<dbReference type="GO" id="GO:0006144">
    <property type="term" value="P:purine nucleobase metabolic process"/>
    <property type="evidence" value="ECO:0007669"/>
    <property type="project" value="UniProtKB-KW"/>
</dbReference>
<evidence type="ECO:0000313" key="9">
    <source>
        <dbReference type="Proteomes" id="UP000289738"/>
    </source>
</evidence>
<protein>
    <recommendedName>
        <fullName evidence="3">2-oxo-4-hydroxy-4-carboxy-5-ureidoimidazoline decarboxylase</fullName>
        <ecNumber evidence="3">4.1.1.97</ecNumber>
    </recommendedName>
</protein>
<dbReference type="EMBL" id="SDMP01000002">
    <property type="protein sequence ID" value="RYR70771.1"/>
    <property type="molecule type" value="Genomic_DNA"/>
</dbReference>
<dbReference type="AlphaFoldDB" id="A0A445E5P6"/>
<organism evidence="8 9">
    <name type="scientific">Arachis hypogaea</name>
    <name type="common">Peanut</name>
    <dbReference type="NCBI Taxonomy" id="3818"/>
    <lineage>
        <taxon>Eukaryota</taxon>
        <taxon>Viridiplantae</taxon>
        <taxon>Streptophyta</taxon>
        <taxon>Embryophyta</taxon>
        <taxon>Tracheophyta</taxon>
        <taxon>Spermatophyta</taxon>
        <taxon>Magnoliopsida</taxon>
        <taxon>eudicotyledons</taxon>
        <taxon>Gunneridae</taxon>
        <taxon>Pentapetalae</taxon>
        <taxon>rosids</taxon>
        <taxon>fabids</taxon>
        <taxon>Fabales</taxon>
        <taxon>Fabaceae</taxon>
        <taxon>Papilionoideae</taxon>
        <taxon>50 kb inversion clade</taxon>
        <taxon>dalbergioids sensu lato</taxon>
        <taxon>Dalbergieae</taxon>
        <taxon>Pterocarpus clade</taxon>
        <taxon>Arachis</taxon>
    </lineage>
</organism>
<keyword evidence="6" id="KW-0456">Lyase</keyword>
<evidence type="ECO:0000313" key="8">
    <source>
        <dbReference type="EMBL" id="RYR70771.1"/>
    </source>
</evidence>
<sequence>MGSMYKEKFGYVFLTCSAGRTPENIFAELKTHYKNTHIVELDIVLKEEMKYIELHITELLFKKFVQTTDKRDGSYFFFLILNGVVIGEMKTEDFSSCCASTTFANKMALASPFSSLEHAFTVARHIWSRKLNVRSWVEALSGRSCSNEYLEMANEATVQKLHEWGSRYEEKFGYVFVTFVAGRTSEDILAELKMRFNNSHGVELEIASKEELKYIERAIRELLSKKSVQTTDEGDVSPEYSSEIVVDTLDGADTDSEDDLDAISSGGNDISRDVELNRVPEEDNETLNIQHREDAVHAGKRGFDLNKLPWFGDELSDPVSRSCSAFLTEYFWPGQYDVDGKI</sequence>
<dbReference type="InterPro" id="IPR018020">
    <property type="entry name" value="OHCU_decarboxylase"/>
</dbReference>
<dbReference type="STRING" id="3818.A0A445E5P6"/>
<dbReference type="EC" id="4.1.1.97" evidence="3"/>
<keyword evidence="4" id="KW-0659">Purine metabolism</keyword>
<dbReference type="SUPFAM" id="SSF158694">
    <property type="entry name" value="UraD-Like"/>
    <property type="match status" value="2"/>
</dbReference>
<evidence type="ECO:0000256" key="1">
    <source>
        <dbReference type="ARBA" id="ARBA00001163"/>
    </source>
</evidence>
<evidence type="ECO:0000256" key="5">
    <source>
        <dbReference type="ARBA" id="ARBA00022793"/>
    </source>
</evidence>
<proteinExistence type="predicted"/>
<evidence type="ECO:0000256" key="3">
    <source>
        <dbReference type="ARBA" id="ARBA00012257"/>
    </source>
</evidence>
<dbReference type="Gene3D" id="1.10.3330.10">
    <property type="entry name" value="Oxo-4-hydroxy-4-carboxy-5-ureidoimidazoline decarboxylase"/>
    <property type="match status" value="2"/>
</dbReference>
<evidence type="ECO:0000256" key="6">
    <source>
        <dbReference type="ARBA" id="ARBA00023239"/>
    </source>
</evidence>
<dbReference type="PANTHER" id="PTHR43466">
    <property type="entry name" value="2-OXO-4-HYDROXY-4-CARBOXY-5-UREIDOIMIDAZOLINE DECARBOXYLASE-RELATED"/>
    <property type="match status" value="1"/>
</dbReference>
<dbReference type="Proteomes" id="UP000289738">
    <property type="component" value="Chromosome A02"/>
</dbReference>
<feature type="domain" description="Oxo-4-hydroxy-4-carboxy-5-ureidoimidazoline decarboxylase" evidence="7">
    <location>
        <begin position="4"/>
        <end position="47"/>
    </location>
</feature>
<evidence type="ECO:0000256" key="4">
    <source>
        <dbReference type="ARBA" id="ARBA00022631"/>
    </source>
</evidence>
<reference evidence="8 9" key="1">
    <citation type="submission" date="2019-01" db="EMBL/GenBank/DDBJ databases">
        <title>Sequencing of cultivated peanut Arachis hypogaea provides insights into genome evolution and oil improvement.</title>
        <authorList>
            <person name="Chen X."/>
        </authorList>
    </citation>
    <scope>NUCLEOTIDE SEQUENCE [LARGE SCALE GENOMIC DNA]</scope>
    <source>
        <strain evidence="9">cv. Fuhuasheng</strain>
        <tissue evidence="8">Leaves</tissue>
    </source>
</reference>
<name>A0A445E5P6_ARAHY</name>
<evidence type="ECO:0000259" key="7">
    <source>
        <dbReference type="Pfam" id="PF09349"/>
    </source>
</evidence>
<dbReference type="GO" id="GO:0019628">
    <property type="term" value="P:urate catabolic process"/>
    <property type="evidence" value="ECO:0007669"/>
    <property type="project" value="TreeGrafter"/>
</dbReference>